<dbReference type="InterPro" id="IPR006439">
    <property type="entry name" value="HAD-SF_hydro_IA"/>
</dbReference>
<dbReference type="PANTHER" id="PTHR43434">
    <property type="entry name" value="PHOSPHOGLYCOLATE PHOSPHATASE"/>
    <property type="match status" value="1"/>
</dbReference>
<name>A0A1I4SGW2_PSUAM</name>
<keyword evidence="2" id="KW-1185">Reference proteome</keyword>
<organism evidence="1 2">
    <name type="scientific">Pseudonocardia ammonioxydans</name>
    <dbReference type="NCBI Taxonomy" id="260086"/>
    <lineage>
        <taxon>Bacteria</taxon>
        <taxon>Bacillati</taxon>
        <taxon>Actinomycetota</taxon>
        <taxon>Actinomycetes</taxon>
        <taxon>Pseudonocardiales</taxon>
        <taxon>Pseudonocardiaceae</taxon>
        <taxon>Pseudonocardia</taxon>
    </lineage>
</organism>
<gene>
    <name evidence="1" type="ORF">SAMN05216207_1001432</name>
</gene>
<dbReference type="OrthoDB" id="9793014at2"/>
<dbReference type="GO" id="GO:0005829">
    <property type="term" value="C:cytosol"/>
    <property type="evidence" value="ECO:0007669"/>
    <property type="project" value="TreeGrafter"/>
</dbReference>
<protein>
    <submittedName>
        <fullName evidence="1">Haloacid dehalogenase superfamily, subfamily IA, variant 1 with third motif having Dx(3-4)D or Dx(3-4)E</fullName>
    </submittedName>
</protein>
<dbReference type="SFLD" id="SFLDG01129">
    <property type="entry name" value="C1.5:_HAD__Beta-PGM__Phosphata"/>
    <property type="match status" value="1"/>
</dbReference>
<evidence type="ECO:0000313" key="2">
    <source>
        <dbReference type="Proteomes" id="UP000199614"/>
    </source>
</evidence>
<reference evidence="1 2" key="1">
    <citation type="submission" date="2016-10" db="EMBL/GenBank/DDBJ databases">
        <authorList>
            <person name="de Groot N.N."/>
        </authorList>
    </citation>
    <scope>NUCLEOTIDE SEQUENCE [LARGE SCALE GENOMIC DNA]</scope>
    <source>
        <strain evidence="1 2">CGMCC 4.1877</strain>
    </source>
</reference>
<dbReference type="NCBIfam" id="TIGR01549">
    <property type="entry name" value="HAD-SF-IA-v1"/>
    <property type="match status" value="1"/>
</dbReference>
<dbReference type="Gene3D" id="3.40.50.1000">
    <property type="entry name" value="HAD superfamily/HAD-like"/>
    <property type="match status" value="1"/>
</dbReference>
<dbReference type="Proteomes" id="UP000199614">
    <property type="component" value="Unassembled WGS sequence"/>
</dbReference>
<dbReference type="InterPro" id="IPR050155">
    <property type="entry name" value="HAD-like_hydrolase_sf"/>
</dbReference>
<dbReference type="InterPro" id="IPR023214">
    <property type="entry name" value="HAD_sf"/>
</dbReference>
<dbReference type="STRING" id="260086.SAMN05216207_1001432"/>
<dbReference type="Pfam" id="PF00702">
    <property type="entry name" value="Hydrolase"/>
    <property type="match status" value="1"/>
</dbReference>
<dbReference type="AlphaFoldDB" id="A0A1I4SGW2"/>
<dbReference type="SFLD" id="SFLDS00003">
    <property type="entry name" value="Haloacid_Dehalogenase"/>
    <property type="match status" value="1"/>
</dbReference>
<dbReference type="InterPro" id="IPR036412">
    <property type="entry name" value="HAD-like_sf"/>
</dbReference>
<evidence type="ECO:0000313" key="1">
    <source>
        <dbReference type="EMBL" id="SFM63715.1"/>
    </source>
</evidence>
<dbReference type="RefSeq" id="WP_093336277.1">
    <property type="nucleotide sequence ID" value="NZ_FOUY01000001.1"/>
</dbReference>
<dbReference type="GO" id="GO:0006281">
    <property type="term" value="P:DNA repair"/>
    <property type="evidence" value="ECO:0007669"/>
    <property type="project" value="TreeGrafter"/>
</dbReference>
<dbReference type="SUPFAM" id="SSF56784">
    <property type="entry name" value="HAD-like"/>
    <property type="match status" value="1"/>
</dbReference>
<proteinExistence type="predicted"/>
<dbReference type="Gene3D" id="1.10.150.240">
    <property type="entry name" value="Putative phosphatase, domain 2"/>
    <property type="match status" value="1"/>
</dbReference>
<dbReference type="PANTHER" id="PTHR43434:SF16">
    <property type="entry name" value="BLL8046 PROTEIN"/>
    <property type="match status" value="1"/>
</dbReference>
<dbReference type="InterPro" id="IPR023198">
    <property type="entry name" value="PGP-like_dom2"/>
</dbReference>
<dbReference type="EMBL" id="FOUY01000001">
    <property type="protein sequence ID" value="SFM63715.1"/>
    <property type="molecule type" value="Genomic_DNA"/>
</dbReference>
<dbReference type="GO" id="GO:0008967">
    <property type="term" value="F:phosphoglycolate phosphatase activity"/>
    <property type="evidence" value="ECO:0007669"/>
    <property type="project" value="TreeGrafter"/>
</dbReference>
<accession>A0A1I4SGW2</accession>
<sequence>MTTPDTAVIDVDGTLVDTNYHHALAWSRALHGLGRTVPVHRLHRAVGMGGDQLVPAVAGDEFEAEHGDAARAAWKEEFDALLPEIRPLPGVREFLTDLTEGYGLTVVLASSGAPEHVDAYLDLFGGRELAAHCLTREDVRRTKPDPELIRVALARAAGSAGFVVGDSVWDIRAAAAAGHPAYAVRTGGYGDAELLDAGAREVFDAPADLRPAIPRILRG</sequence>